<dbReference type="InterPro" id="IPR050587">
    <property type="entry name" value="GNT1/Glycosyltrans_8"/>
</dbReference>
<protein>
    <submittedName>
        <fullName evidence="1">Uncharacterized protein</fullName>
    </submittedName>
</protein>
<dbReference type="EMBL" id="JABFAI010000273">
    <property type="protein sequence ID" value="KAF4948017.1"/>
    <property type="molecule type" value="Genomic_DNA"/>
</dbReference>
<reference evidence="1" key="1">
    <citation type="journal article" date="2020" name="BMC Genomics">
        <title>Correction to: Identification and distribution of gene clusters required for synthesis of sphingolipid metabolism inhibitors in diverse species of the filamentous fungus Fusarium.</title>
        <authorList>
            <person name="Kim H.S."/>
            <person name="Lohmar J.M."/>
            <person name="Busman M."/>
            <person name="Brown D.W."/>
            <person name="Naumann T.A."/>
            <person name="Divon H.H."/>
            <person name="Lysoe E."/>
            <person name="Uhlig S."/>
            <person name="Proctor R.H."/>
        </authorList>
    </citation>
    <scope>NUCLEOTIDE SEQUENCE</scope>
    <source>
        <strain evidence="1">NRRL 45417</strain>
    </source>
</reference>
<dbReference type="PANTHER" id="PTHR11183">
    <property type="entry name" value="GLYCOGENIN SUBFAMILY MEMBER"/>
    <property type="match status" value="1"/>
</dbReference>
<comment type="caution">
    <text evidence="1">The sequence shown here is derived from an EMBL/GenBank/DDBJ whole genome shotgun (WGS) entry which is preliminary data.</text>
</comment>
<accession>A0A8H4WRV7</accession>
<dbReference type="AlphaFoldDB" id="A0A8H4WRV7"/>
<proteinExistence type="predicted"/>
<evidence type="ECO:0000313" key="1">
    <source>
        <dbReference type="EMBL" id="KAF4948017.1"/>
    </source>
</evidence>
<keyword evidence="2" id="KW-1185">Reference proteome</keyword>
<organism evidence="1 2">
    <name type="scientific">Fusarium gaditjirri</name>
    <dbReference type="NCBI Taxonomy" id="282569"/>
    <lineage>
        <taxon>Eukaryota</taxon>
        <taxon>Fungi</taxon>
        <taxon>Dikarya</taxon>
        <taxon>Ascomycota</taxon>
        <taxon>Pezizomycotina</taxon>
        <taxon>Sordariomycetes</taxon>
        <taxon>Hypocreomycetidae</taxon>
        <taxon>Hypocreales</taxon>
        <taxon>Nectriaceae</taxon>
        <taxon>Fusarium</taxon>
        <taxon>Fusarium nisikadoi species complex</taxon>
    </lineage>
</organism>
<name>A0A8H4WRV7_9HYPO</name>
<dbReference type="InterPro" id="IPR029044">
    <property type="entry name" value="Nucleotide-diphossugar_trans"/>
</dbReference>
<reference evidence="1" key="2">
    <citation type="submission" date="2020-05" db="EMBL/GenBank/DDBJ databases">
        <authorList>
            <person name="Kim H.-S."/>
            <person name="Proctor R.H."/>
            <person name="Brown D.W."/>
        </authorList>
    </citation>
    <scope>NUCLEOTIDE SEQUENCE</scope>
    <source>
        <strain evidence="1">NRRL 45417</strain>
    </source>
</reference>
<dbReference type="SUPFAM" id="SSF53448">
    <property type="entry name" value="Nucleotide-diphospho-sugar transferases"/>
    <property type="match status" value="1"/>
</dbReference>
<dbReference type="Proteomes" id="UP000604273">
    <property type="component" value="Unassembled WGS sequence"/>
</dbReference>
<gene>
    <name evidence="1" type="ORF">FGADI_10012</name>
</gene>
<evidence type="ECO:0000313" key="2">
    <source>
        <dbReference type="Proteomes" id="UP000604273"/>
    </source>
</evidence>
<dbReference type="Gene3D" id="3.90.550.10">
    <property type="entry name" value="Spore Coat Polysaccharide Biosynthesis Protein SpsA, Chain A"/>
    <property type="match status" value="1"/>
</dbReference>
<sequence>MVSKRNHLTPIAILAIFLFFFFFNQYKEFAAPSAFQASQQSSSGLDWSRFAYTQYVTNSEYLCNSLMFFEALQRLGSRPDRVMMVPESMLEPEMVNSSDAYLLNKARHQYNVKLVPIAIQTNWAGDATWADSYTKLLAFNQTKYDRVLSIDSDSLLLQAMDELFFLPAAPVAMPRAYWISPEKILSSQLMLIQPSDTEFSRIMERVQSVKPGEYDMEIVNQLYGDSALIFPHRRYDLLSGEFRNDKHAHYLGSELETWDPAAAYSEAKLIHFSDWPLPKPWKPVLEEDRLAAQPNCSRTTSGEEDCTARIIWNSLYTDFRAKRNLFIMPSFKEIFQTDGAFCSQVSNEGRKVNSSPNHLLDPQIENPSAPSAGTKLHVTCLSSPDDKLDVGLVAPFGHIMCFECWPRKAFYEFDGLPVQIPKTRSCPVCQTYLANYYCQRTCDKEMMPTYGGKASVEAFPKTLLECRREFGPDYKDCVVKMN</sequence>
<dbReference type="OrthoDB" id="2014201at2759"/>